<protein>
    <submittedName>
        <fullName evidence="1">Uncharacterized protein</fullName>
    </submittedName>
</protein>
<keyword evidence="2" id="KW-1185">Reference proteome</keyword>
<evidence type="ECO:0000313" key="2">
    <source>
        <dbReference type="Proteomes" id="UP001195483"/>
    </source>
</evidence>
<proteinExistence type="predicted"/>
<dbReference type="Proteomes" id="UP001195483">
    <property type="component" value="Unassembled WGS sequence"/>
</dbReference>
<sequence>MASMSSNANITQQQQAKYHTLKPVGYGQLFRPHKQRRIVSCNARQGFTIARSGCSIEADASRTTTKYLGHFEGSKLSYIDSADISDVCIDPFFVESDMRKLSLTKLPIRS</sequence>
<reference evidence="1" key="2">
    <citation type="journal article" date="2021" name="Genome Biol. Evol.">
        <title>Developing a high-quality reference genome for a parasitic bivalve with doubly uniparental inheritance (Bivalvia: Unionida).</title>
        <authorList>
            <person name="Smith C.H."/>
        </authorList>
    </citation>
    <scope>NUCLEOTIDE SEQUENCE</scope>
    <source>
        <strain evidence="1">CHS0354</strain>
        <tissue evidence="1">Mantle</tissue>
    </source>
</reference>
<dbReference type="EMBL" id="JAEAOA010001694">
    <property type="protein sequence ID" value="KAK3579468.1"/>
    <property type="molecule type" value="Genomic_DNA"/>
</dbReference>
<organism evidence="1 2">
    <name type="scientific">Potamilus streckersoni</name>
    <dbReference type="NCBI Taxonomy" id="2493646"/>
    <lineage>
        <taxon>Eukaryota</taxon>
        <taxon>Metazoa</taxon>
        <taxon>Spiralia</taxon>
        <taxon>Lophotrochozoa</taxon>
        <taxon>Mollusca</taxon>
        <taxon>Bivalvia</taxon>
        <taxon>Autobranchia</taxon>
        <taxon>Heteroconchia</taxon>
        <taxon>Palaeoheterodonta</taxon>
        <taxon>Unionida</taxon>
        <taxon>Unionoidea</taxon>
        <taxon>Unionidae</taxon>
        <taxon>Ambleminae</taxon>
        <taxon>Lampsilini</taxon>
        <taxon>Potamilus</taxon>
    </lineage>
</organism>
<gene>
    <name evidence="1" type="ORF">CHS0354_028276</name>
</gene>
<reference evidence="1" key="1">
    <citation type="journal article" date="2021" name="Genome Biol. Evol.">
        <title>A High-Quality Reference Genome for a Parasitic Bivalve with Doubly Uniparental Inheritance (Bivalvia: Unionida).</title>
        <authorList>
            <person name="Smith C.H."/>
        </authorList>
    </citation>
    <scope>NUCLEOTIDE SEQUENCE</scope>
    <source>
        <strain evidence="1">CHS0354</strain>
    </source>
</reference>
<dbReference type="AlphaFoldDB" id="A0AAE0RTX4"/>
<accession>A0AAE0RTX4</accession>
<reference evidence="1" key="3">
    <citation type="submission" date="2023-05" db="EMBL/GenBank/DDBJ databases">
        <authorList>
            <person name="Smith C.H."/>
        </authorList>
    </citation>
    <scope>NUCLEOTIDE SEQUENCE</scope>
    <source>
        <strain evidence="1">CHS0354</strain>
        <tissue evidence="1">Mantle</tissue>
    </source>
</reference>
<evidence type="ECO:0000313" key="1">
    <source>
        <dbReference type="EMBL" id="KAK3579468.1"/>
    </source>
</evidence>
<name>A0AAE0RTX4_9BIVA</name>
<feature type="non-terminal residue" evidence="1">
    <location>
        <position position="1"/>
    </location>
</feature>
<comment type="caution">
    <text evidence="1">The sequence shown here is derived from an EMBL/GenBank/DDBJ whole genome shotgun (WGS) entry which is preliminary data.</text>
</comment>